<dbReference type="SUPFAM" id="SSF49785">
    <property type="entry name" value="Galactose-binding domain-like"/>
    <property type="match status" value="1"/>
</dbReference>
<name>A0A4V2MYK4_BIFLL</name>
<reference evidence="2 3" key="1">
    <citation type="journal article" date="2018" name="Sci. Rep.">
        <title>Genomic diversity and distribution of Bifidobacterium longum subsp. longum across the human lifespan.</title>
        <authorList>
            <person name="Odamaki T."/>
            <person name="Bottacini F."/>
            <person name="Kato K."/>
            <person name="Mitsuyama E."/>
            <person name="Yoshida K."/>
            <person name="Horigome A."/>
            <person name="Xiao J.Z."/>
            <person name="van Sinderen D."/>
        </authorList>
    </citation>
    <scope>NUCLEOTIDE SEQUENCE [LARGE SCALE GENOMIC DNA]</scope>
    <source>
        <strain evidence="2 3">MCC10002</strain>
    </source>
</reference>
<proteinExistence type="predicted"/>
<dbReference type="Pfam" id="PF08530">
    <property type="entry name" value="PepX_C"/>
    <property type="match status" value="1"/>
</dbReference>
<protein>
    <recommendedName>
        <fullName evidence="1">Xaa-Pro dipeptidyl-peptidase C-terminal domain-containing protein</fullName>
    </recommendedName>
</protein>
<dbReference type="Proteomes" id="UP000293701">
    <property type="component" value="Unassembled WGS sequence"/>
</dbReference>
<dbReference type="GO" id="GO:0008239">
    <property type="term" value="F:dipeptidyl-peptidase activity"/>
    <property type="evidence" value="ECO:0007669"/>
    <property type="project" value="InterPro"/>
</dbReference>
<gene>
    <name evidence="2" type="ORF">MCC10002_0964</name>
</gene>
<accession>A0A4V2MYK4</accession>
<evidence type="ECO:0000313" key="2">
    <source>
        <dbReference type="EMBL" id="TCD74417.1"/>
    </source>
</evidence>
<dbReference type="EMBL" id="SHPM01000018">
    <property type="protein sequence ID" value="TCD74417.1"/>
    <property type="molecule type" value="Genomic_DNA"/>
</dbReference>
<sequence length="88" mass="10058">MERETSAYRILSRGWMDARNAEAPWARRRLEPDAWHRYAIAMEPFDQTVTAGDRLRLIIFGTDPEATAKPRGQRLITIDTASVTLELG</sequence>
<evidence type="ECO:0000313" key="3">
    <source>
        <dbReference type="Proteomes" id="UP000293701"/>
    </source>
</evidence>
<evidence type="ECO:0000259" key="1">
    <source>
        <dbReference type="Pfam" id="PF08530"/>
    </source>
</evidence>
<dbReference type="InterPro" id="IPR008979">
    <property type="entry name" value="Galactose-bd-like_sf"/>
</dbReference>
<organism evidence="2 3">
    <name type="scientific">Bifidobacterium longum subsp. longum</name>
    <dbReference type="NCBI Taxonomy" id="1679"/>
    <lineage>
        <taxon>Bacteria</taxon>
        <taxon>Bacillati</taxon>
        <taxon>Actinomycetota</taxon>
        <taxon>Actinomycetes</taxon>
        <taxon>Bifidobacteriales</taxon>
        <taxon>Bifidobacteriaceae</taxon>
        <taxon>Bifidobacterium</taxon>
    </lineage>
</organism>
<feature type="domain" description="Xaa-Pro dipeptidyl-peptidase C-terminal" evidence="1">
    <location>
        <begin position="9"/>
        <end position="83"/>
    </location>
</feature>
<dbReference type="AlphaFoldDB" id="A0A4V2MYK4"/>
<comment type="caution">
    <text evidence="2">The sequence shown here is derived from an EMBL/GenBank/DDBJ whole genome shotgun (WGS) entry which is preliminary data.</text>
</comment>
<dbReference type="InterPro" id="IPR013736">
    <property type="entry name" value="Xaa-Pro_dipept_C"/>
</dbReference>
<dbReference type="Gene3D" id="2.60.120.260">
    <property type="entry name" value="Galactose-binding domain-like"/>
    <property type="match status" value="1"/>
</dbReference>